<organism evidence="1 2">
    <name type="scientific">Saccharopolyspora shandongensis</name>
    <dbReference type="NCBI Taxonomy" id="418495"/>
    <lineage>
        <taxon>Bacteria</taxon>
        <taxon>Bacillati</taxon>
        <taxon>Actinomycetota</taxon>
        <taxon>Actinomycetes</taxon>
        <taxon>Pseudonocardiales</taxon>
        <taxon>Pseudonocardiaceae</taxon>
        <taxon>Saccharopolyspora</taxon>
    </lineage>
</organism>
<reference evidence="2" key="1">
    <citation type="submission" date="2016-10" db="EMBL/GenBank/DDBJ databases">
        <authorList>
            <person name="Varghese N."/>
            <person name="Submissions S."/>
        </authorList>
    </citation>
    <scope>NUCLEOTIDE SEQUENCE [LARGE SCALE GENOMIC DNA]</scope>
    <source>
        <strain evidence="2">CGMCC 4.3530</strain>
    </source>
</reference>
<evidence type="ECO:0000313" key="1">
    <source>
        <dbReference type="EMBL" id="SDZ58064.1"/>
    </source>
</evidence>
<dbReference type="EMBL" id="FNOK01000113">
    <property type="protein sequence ID" value="SDZ58064.1"/>
    <property type="molecule type" value="Genomic_DNA"/>
</dbReference>
<proteinExistence type="predicted"/>
<dbReference type="AlphaFoldDB" id="A0A1H3U6G8"/>
<evidence type="ECO:0000313" key="2">
    <source>
        <dbReference type="Proteomes" id="UP000199529"/>
    </source>
</evidence>
<gene>
    <name evidence="1" type="ORF">SAMN05216215_111310</name>
</gene>
<keyword evidence="2" id="KW-1185">Reference proteome</keyword>
<accession>A0A1H3U6G8</accession>
<name>A0A1H3U6G8_9PSEU</name>
<sequence>MNSALIVALTTDPNHTDPQVASRALSSLDQALVPGLADALPAEVAGPIHKAAELMALNRLHDARSLLLQARGLLMPQPKPVPQHSGR</sequence>
<protein>
    <submittedName>
        <fullName evidence="1">Uncharacterized protein</fullName>
    </submittedName>
</protein>
<dbReference type="Proteomes" id="UP000199529">
    <property type="component" value="Unassembled WGS sequence"/>
</dbReference>